<dbReference type="Proteomes" id="UP000027153">
    <property type="component" value="Unassembled WGS sequence"/>
</dbReference>
<accession>A0A062V910</accession>
<organism evidence="1 2">
    <name type="scientific">Candidatus Methanoperedens nitratireducens</name>
    <dbReference type="NCBI Taxonomy" id="1392998"/>
    <lineage>
        <taxon>Archaea</taxon>
        <taxon>Methanobacteriati</taxon>
        <taxon>Methanobacteriota</taxon>
        <taxon>Stenosarchaea group</taxon>
        <taxon>Methanomicrobia</taxon>
        <taxon>Methanosarcinales</taxon>
        <taxon>ANME-2 cluster</taxon>
        <taxon>Candidatus Methanoperedentaceae</taxon>
        <taxon>Candidatus Methanoperedens</taxon>
    </lineage>
</organism>
<gene>
    <name evidence="1" type="ORF">ANME2D_00067</name>
</gene>
<dbReference type="EMBL" id="JMIY01000001">
    <property type="protein sequence ID" value="KCZ73008.1"/>
    <property type="molecule type" value="Genomic_DNA"/>
</dbReference>
<proteinExistence type="predicted"/>
<evidence type="ECO:0000313" key="2">
    <source>
        <dbReference type="Proteomes" id="UP000027153"/>
    </source>
</evidence>
<protein>
    <submittedName>
        <fullName evidence="1">Uncharacterized protein</fullName>
    </submittedName>
</protein>
<keyword evidence="2" id="KW-1185">Reference proteome</keyword>
<comment type="caution">
    <text evidence="1">The sequence shown here is derived from an EMBL/GenBank/DDBJ whole genome shotgun (WGS) entry which is preliminary data.</text>
</comment>
<evidence type="ECO:0000313" key="1">
    <source>
        <dbReference type="EMBL" id="KCZ73008.1"/>
    </source>
</evidence>
<name>A0A062V910_9EURY</name>
<reference evidence="1 2" key="1">
    <citation type="journal article" date="2013" name="Nature">
        <title>Anaerobic oxidation of methane coupled to nitrate reduction in a novel archaeal lineage.</title>
        <authorList>
            <person name="Haroon M.F."/>
            <person name="Hu S."/>
            <person name="Shi Y."/>
            <person name="Imelfort M."/>
            <person name="Keller J."/>
            <person name="Hugenholtz P."/>
            <person name="Yuan Z."/>
            <person name="Tyson G.W."/>
        </authorList>
    </citation>
    <scope>NUCLEOTIDE SEQUENCE [LARGE SCALE GENOMIC DNA]</scope>
    <source>
        <strain evidence="1 2">ANME-2d</strain>
    </source>
</reference>
<dbReference type="AlphaFoldDB" id="A0A062V910"/>
<sequence length="59" mass="6878">MGTTITTRVPKEIAALRKELLTCEEYQDSLEELVKAGFRMSDEVYLAAVRMGRRRDWGW</sequence>
<dbReference type="RefSeq" id="WP_048088218.1">
    <property type="nucleotide sequence ID" value="NZ_JMIY01000001.1"/>
</dbReference>